<dbReference type="AlphaFoldDB" id="A0A3E2WKY1"/>
<organism evidence="7 8">
    <name type="scientific">Hungatella hathewayi</name>
    <dbReference type="NCBI Taxonomy" id="154046"/>
    <lineage>
        <taxon>Bacteria</taxon>
        <taxon>Bacillati</taxon>
        <taxon>Bacillota</taxon>
        <taxon>Clostridia</taxon>
        <taxon>Lachnospirales</taxon>
        <taxon>Lachnospiraceae</taxon>
        <taxon>Hungatella</taxon>
    </lineage>
</organism>
<dbReference type="GO" id="GO:0006629">
    <property type="term" value="P:lipid metabolic process"/>
    <property type="evidence" value="ECO:0007669"/>
    <property type="project" value="UniProtKB-KW"/>
</dbReference>
<dbReference type="Proteomes" id="UP000261111">
    <property type="component" value="Unassembled WGS sequence"/>
</dbReference>
<reference evidence="7 8" key="1">
    <citation type="submission" date="2018-08" db="EMBL/GenBank/DDBJ databases">
        <title>A genome reference for cultivated species of the human gut microbiota.</title>
        <authorList>
            <person name="Zou Y."/>
            <person name="Xue W."/>
            <person name="Luo G."/>
        </authorList>
    </citation>
    <scope>NUCLEOTIDE SEQUENCE [LARGE SCALE GENOMIC DNA]</scope>
    <source>
        <strain evidence="7 8">AF19-21</strain>
    </source>
</reference>
<dbReference type="PANTHER" id="PTHR37693">
    <property type="entry name" value="PHOSPHATIDYLGLYCEROL LYSYLTRANSFERASE"/>
    <property type="match status" value="1"/>
</dbReference>
<dbReference type="PANTHER" id="PTHR37693:SF1">
    <property type="entry name" value="INTEGRAL MEMBRANE PROTEIN"/>
    <property type="match status" value="1"/>
</dbReference>
<feature type="transmembrane region" description="Helical" evidence="6">
    <location>
        <begin position="241"/>
        <end position="259"/>
    </location>
</feature>
<protein>
    <recommendedName>
        <fullName evidence="6">Phosphatidylglycerol lysyltransferase</fullName>
        <ecNumber evidence="6">2.3.2.3</ecNumber>
    </recommendedName>
    <alternativeName>
        <fullName evidence="6">Lysylphosphatidylglycerol synthase</fullName>
    </alternativeName>
</protein>
<dbReference type="NCBIfam" id="TIGR00374">
    <property type="entry name" value="flippase-like domain"/>
    <property type="match status" value="1"/>
</dbReference>
<evidence type="ECO:0000256" key="5">
    <source>
        <dbReference type="ARBA" id="ARBA00023136"/>
    </source>
</evidence>
<sequence>MGEIRWILLKQENKKKEQTRSSWKRIGKLLFLAAVFLTAFLALKDSWGSIWNELKTTSFKVVTGVFFLSILYNCCDGCALTKLLRTCDENTPWSVGIGCSFYYSFFRVVTFGSGTAPAGMYYVSRRGIPASRSLGIFTINYTIQRISICLYFLFSFLSNYGAMNQYFGEYKTYMATGVVLAVLVAAALITACVCAPLHRLIFQLAEKVIRKEKQKEDLSKWQKKAIIVRTEARSLLKNKKLLLDLFILNFLKLSAWYLIPVTIFHLLNSSELSLYMATAAMMTALSGVIPAPGGVGAAEFLFVLLFTPLIGKTQSASAMLIYRFATYILPFILGAIVAATTHSKKILHSQSQSAFPVC</sequence>
<dbReference type="GO" id="GO:0046677">
    <property type="term" value="P:response to antibiotic"/>
    <property type="evidence" value="ECO:0007669"/>
    <property type="project" value="UniProtKB-KW"/>
</dbReference>
<feature type="transmembrane region" description="Helical" evidence="6">
    <location>
        <begin position="174"/>
        <end position="197"/>
    </location>
</feature>
<keyword evidence="6" id="KW-0808">Transferase</keyword>
<feature type="transmembrane region" description="Helical" evidence="6">
    <location>
        <begin position="101"/>
        <end position="122"/>
    </location>
</feature>
<feature type="transmembrane region" description="Helical" evidence="6">
    <location>
        <begin position="279"/>
        <end position="308"/>
    </location>
</feature>
<dbReference type="GO" id="GO:0050071">
    <property type="term" value="F:phosphatidylglycerol lysyltransferase activity"/>
    <property type="evidence" value="ECO:0007669"/>
    <property type="project" value="UniProtKB-EC"/>
</dbReference>
<keyword evidence="3 6" id="KW-0812">Transmembrane</keyword>
<comment type="catalytic activity">
    <reaction evidence="6">
        <text>L-lysyl-tRNA(Lys) + a 1,2-diacyl-sn-glycero-3-phospho-(1'-sn-glycerol) = a 1,2-diacyl-sn-glycero-3-phospho-1'-(3'-O-L-lysyl)-sn-glycerol + tRNA(Lys)</text>
        <dbReference type="Rhea" id="RHEA:10668"/>
        <dbReference type="Rhea" id="RHEA-COMP:9696"/>
        <dbReference type="Rhea" id="RHEA-COMP:9697"/>
        <dbReference type="ChEBI" id="CHEBI:64716"/>
        <dbReference type="ChEBI" id="CHEBI:75792"/>
        <dbReference type="ChEBI" id="CHEBI:78442"/>
        <dbReference type="ChEBI" id="CHEBI:78529"/>
        <dbReference type="EC" id="2.3.2.3"/>
    </reaction>
</comment>
<comment type="subcellular location">
    <subcellularLocation>
        <location evidence="1 6">Cell membrane</location>
        <topology evidence="1 6">Multi-pass membrane protein</topology>
    </subcellularLocation>
</comment>
<dbReference type="Pfam" id="PF03706">
    <property type="entry name" value="LPG_synthase_TM"/>
    <property type="match status" value="1"/>
</dbReference>
<accession>A0A3E2WKY1</accession>
<keyword evidence="5 6" id="KW-0472">Membrane</keyword>
<dbReference type="EC" id="2.3.2.3" evidence="6"/>
<dbReference type="InterPro" id="IPR022791">
    <property type="entry name" value="L-PG_synthase/AglD"/>
</dbReference>
<proteinExistence type="inferred from homology"/>
<evidence type="ECO:0000256" key="1">
    <source>
        <dbReference type="ARBA" id="ARBA00004651"/>
    </source>
</evidence>
<evidence type="ECO:0000256" key="3">
    <source>
        <dbReference type="ARBA" id="ARBA00022692"/>
    </source>
</evidence>
<keyword evidence="4 6" id="KW-1133">Transmembrane helix</keyword>
<dbReference type="EMBL" id="QVIA01000023">
    <property type="protein sequence ID" value="RGC27727.1"/>
    <property type="molecule type" value="Genomic_DNA"/>
</dbReference>
<name>A0A3E2WKY1_9FIRM</name>
<evidence type="ECO:0000313" key="7">
    <source>
        <dbReference type="EMBL" id="RGC27727.1"/>
    </source>
</evidence>
<feature type="transmembrane region" description="Helical" evidence="6">
    <location>
        <begin position="134"/>
        <end position="154"/>
    </location>
</feature>
<dbReference type="GO" id="GO:0005886">
    <property type="term" value="C:plasma membrane"/>
    <property type="evidence" value="ECO:0007669"/>
    <property type="project" value="UniProtKB-SubCell"/>
</dbReference>
<keyword evidence="6" id="KW-0443">Lipid metabolism</keyword>
<keyword evidence="2" id="KW-1003">Cell membrane</keyword>
<comment type="function">
    <text evidence="6">Catalyzes the transfer of a lysyl group from L-lysyl-tRNA(Lys) to membrane-bound phosphatidylglycerol (PG), which produces lysylphosphatidylglycerol (LPG), a major component of the bacterial membrane with a positive net charge. LPG synthesis contributes to bacterial virulence as it is involved in the resistance mechanism against cationic antimicrobial peptides (CAMP) produces by the host's immune system (defensins, cathelicidins) and by the competing microorganisms.</text>
</comment>
<feature type="transmembrane region" description="Helical" evidence="6">
    <location>
        <begin position="320"/>
        <end position="339"/>
    </location>
</feature>
<evidence type="ECO:0000256" key="4">
    <source>
        <dbReference type="ARBA" id="ARBA00022989"/>
    </source>
</evidence>
<evidence type="ECO:0000256" key="2">
    <source>
        <dbReference type="ARBA" id="ARBA00022475"/>
    </source>
</evidence>
<comment type="caution">
    <text evidence="7">The sequence shown here is derived from an EMBL/GenBank/DDBJ whole genome shotgun (WGS) entry which is preliminary data.</text>
</comment>
<feature type="transmembrane region" description="Helical" evidence="6">
    <location>
        <begin position="26"/>
        <end position="43"/>
    </location>
</feature>
<evidence type="ECO:0000313" key="8">
    <source>
        <dbReference type="Proteomes" id="UP000261111"/>
    </source>
</evidence>
<comment type="similarity">
    <text evidence="6">Belongs to the LPG synthase family.</text>
</comment>
<keyword evidence="6" id="KW-0046">Antibiotic resistance</keyword>
<evidence type="ECO:0000256" key="6">
    <source>
        <dbReference type="RuleBase" id="RU363042"/>
    </source>
</evidence>
<gene>
    <name evidence="6" type="primary">mprF</name>
    <name evidence="7" type="ORF">DWX41_17695</name>
</gene>